<keyword evidence="9" id="KW-0472">Membrane</keyword>
<comment type="catalytic activity">
    <reaction evidence="1">
        <text>ATP + protein L-histidine = ADP + protein N-phospho-L-histidine.</text>
        <dbReference type="EC" id="2.7.13.3"/>
    </reaction>
</comment>
<keyword evidence="3" id="KW-0597">Phosphoprotein</keyword>
<evidence type="ECO:0000256" key="6">
    <source>
        <dbReference type="ARBA" id="ARBA00022777"/>
    </source>
</evidence>
<feature type="transmembrane region" description="Helical" evidence="9">
    <location>
        <begin position="125"/>
        <end position="144"/>
    </location>
</feature>
<evidence type="ECO:0000256" key="3">
    <source>
        <dbReference type="ARBA" id="ARBA00022553"/>
    </source>
</evidence>
<dbReference type="InterPro" id="IPR036890">
    <property type="entry name" value="HATPase_C_sf"/>
</dbReference>
<dbReference type="PANTHER" id="PTHR24421">
    <property type="entry name" value="NITRATE/NITRITE SENSOR PROTEIN NARX-RELATED"/>
    <property type="match status" value="1"/>
</dbReference>
<sequence>MCSDGQVNVRGRWTERLRGNGSAATVAQALGVAVLGLLFIAVGLVDAWGFPGGVVVDPWWFAIPLAVACGAMLIKRRHPLVALGIGLVAFGVDAYAGGSLGVIVALVDLLYAAALFSGPGIPRRLVAAALAVVLAVTAVTFIVGGSLQDTVIMGVQAFALLGTPLWWGLSVRQQRELADLAAARALDIQRLSELRESDAVRGERTRMASELHDALAGNLSAIAIHSAAALAQQQPDHRDAEALRAIRSASIEALEELRSMIELLRGEGDALIAPARLAEVCDLVTAVRSRGVDVHYTVTPDPPPHLPAAVDHAAYRIVQEALANATRHAIGAAVHVSVEVAVESLSIVVSNSRGASMVDPTLGGLGTTTMRERSEALGGSFAAGWDSNDDWVVRATIPIVSATV</sequence>
<feature type="domain" description="Signal transduction histidine kinase subgroup 3 dimerisation and phosphoacceptor" evidence="10">
    <location>
        <begin position="203"/>
        <end position="266"/>
    </location>
</feature>
<evidence type="ECO:0000256" key="2">
    <source>
        <dbReference type="ARBA" id="ARBA00012438"/>
    </source>
</evidence>
<dbReference type="Proteomes" id="UP000244978">
    <property type="component" value="Unassembled WGS sequence"/>
</dbReference>
<dbReference type="GO" id="GO:0005524">
    <property type="term" value="F:ATP binding"/>
    <property type="evidence" value="ECO:0007669"/>
    <property type="project" value="UniProtKB-KW"/>
</dbReference>
<dbReference type="CDD" id="cd16917">
    <property type="entry name" value="HATPase_UhpB-NarQ-NarX-like"/>
    <property type="match status" value="1"/>
</dbReference>
<keyword evidence="12" id="KW-1185">Reference proteome</keyword>
<accession>A0A2U1T092</accession>
<dbReference type="AlphaFoldDB" id="A0A2U1T092"/>
<keyword evidence="8" id="KW-0902">Two-component regulatory system</keyword>
<dbReference type="Pfam" id="PF07730">
    <property type="entry name" value="HisKA_3"/>
    <property type="match status" value="1"/>
</dbReference>
<dbReference type="InterPro" id="IPR011712">
    <property type="entry name" value="Sig_transdc_His_kin_sub3_dim/P"/>
</dbReference>
<dbReference type="GO" id="GO:0000155">
    <property type="term" value="F:phosphorelay sensor kinase activity"/>
    <property type="evidence" value="ECO:0007669"/>
    <property type="project" value="InterPro"/>
</dbReference>
<keyword evidence="5" id="KW-0547">Nucleotide-binding</keyword>
<feature type="transmembrane region" description="Helical" evidence="9">
    <location>
        <begin position="21"/>
        <end position="45"/>
    </location>
</feature>
<evidence type="ECO:0000256" key="7">
    <source>
        <dbReference type="ARBA" id="ARBA00022840"/>
    </source>
</evidence>
<evidence type="ECO:0000259" key="10">
    <source>
        <dbReference type="Pfam" id="PF07730"/>
    </source>
</evidence>
<dbReference type="GO" id="GO:0016020">
    <property type="term" value="C:membrane"/>
    <property type="evidence" value="ECO:0007669"/>
    <property type="project" value="InterPro"/>
</dbReference>
<dbReference type="Gene3D" id="1.20.5.1930">
    <property type="match status" value="1"/>
</dbReference>
<evidence type="ECO:0000256" key="1">
    <source>
        <dbReference type="ARBA" id="ARBA00000085"/>
    </source>
</evidence>
<proteinExistence type="predicted"/>
<feature type="transmembrane region" description="Helical" evidence="9">
    <location>
        <begin position="81"/>
        <end position="113"/>
    </location>
</feature>
<dbReference type="InterPro" id="IPR050482">
    <property type="entry name" value="Sensor_HK_TwoCompSys"/>
</dbReference>
<keyword evidence="9" id="KW-1133">Transmembrane helix</keyword>
<dbReference type="EC" id="2.7.13.3" evidence="2"/>
<evidence type="ECO:0000313" key="12">
    <source>
        <dbReference type="Proteomes" id="UP000244978"/>
    </source>
</evidence>
<dbReference type="PANTHER" id="PTHR24421:SF10">
    <property type="entry name" value="NITRATE_NITRITE SENSOR PROTEIN NARQ"/>
    <property type="match status" value="1"/>
</dbReference>
<protein>
    <recommendedName>
        <fullName evidence="2">histidine kinase</fullName>
        <ecNumber evidence="2">2.7.13.3</ecNumber>
    </recommendedName>
</protein>
<keyword evidence="7" id="KW-0067">ATP-binding</keyword>
<reference evidence="12" key="1">
    <citation type="submission" date="2018-04" db="EMBL/GenBank/DDBJ databases">
        <authorList>
            <person name="Liu S."/>
            <person name="Wang Z."/>
            <person name="Li J."/>
        </authorList>
    </citation>
    <scope>NUCLEOTIDE SEQUENCE [LARGE SCALE GENOMIC DNA]</scope>
    <source>
        <strain evidence="12">S1194</strain>
    </source>
</reference>
<dbReference type="Gene3D" id="3.30.565.10">
    <property type="entry name" value="Histidine kinase-like ATPase, C-terminal domain"/>
    <property type="match status" value="1"/>
</dbReference>
<name>A0A2U1T092_9MICO</name>
<comment type="caution">
    <text evidence="11">The sequence shown here is derived from an EMBL/GenBank/DDBJ whole genome shotgun (WGS) entry which is preliminary data.</text>
</comment>
<feature type="transmembrane region" description="Helical" evidence="9">
    <location>
        <begin position="57"/>
        <end position="74"/>
    </location>
</feature>
<keyword evidence="9" id="KW-0812">Transmembrane</keyword>
<keyword evidence="4" id="KW-0808">Transferase</keyword>
<evidence type="ECO:0000256" key="4">
    <source>
        <dbReference type="ARBA" id="ARBA00022679"/>
    </source>
</evidence>
<dbReference type="KEGG" id="salc:C2138_10100"/>
<dbReference type="GO" id="GO:0046983">
    <property type="term" value="F:protein dimerization activity"/>
    <property type="evidence" value="ECO:0007669"/>
    <property type="project" value="InterPro"/>
</dbReference>
<organism evidence="11 12">
    <name type="scientific">Homoserinimonas hongtaonis</name>
    <dbReference type="NCBI Taxonomy" id="2079791"/>
    <lineage>
        <taxon>Bacteria</taxon>
        <taxon>Bacillati</taxon>
        <taxon>Actinomycetota</taxon>
        <taxon>Actinomycetes</taxon>
        <taxon>Micrococcales</taxon>
        <taxon>Microbacteriaceae</taxon>
        <taxon>Homoserinimonas</taxon>
    </lineage>
</organism>
<evidence type="ECO:0000256" key="8">
    <source>
        <dbReference type="ARBA" id="ARBA00023012"/>
    </source>
</evidence>
<dbReference type="EMBL" id="QEEX01000001">
    <property type="protein sequence ID" value="PWB97305.1"/>
    <property type="molecule type" value="Genomic_DNA"/>
</dbReference>
<evidence type="ECO:0000256" key="9">
    <source>
        <dbReference type="SAM" id="Phobius"/>
    </source>
</evidence>
<evidence type="ECO:0000313" key="11">
    <source>
        <dbReference type="EMBL" id="PWB97305.1"/>
    </source>
</evidence>
<keyword evidence="6" id="KW-0418">Kinase</keyword>
<evidence type="ECO:0000256" key="5">
    <source>
        <dbReference type="ARBA" id="ARBA00022741"/>
    </source>
</evidence>
<dbReference type="SUPFAM" id="SSF55874">
    <property type="entry name" value="ATPase domain of HSP90 chaperone/DNA topoisomerase II/histidine kinase"/>
    <property type="match status" value="1"/>
</dbReference>
<gene>
    <name evidence="11" type="ORF">DF220_05270</name>
</gene>